<name>A0ABU3BSE6_9BACT</name>
<organism evidence="5 6">
    <name type="scientific">Rubrivirga litoralis</name>
    <dbReference type="NCBI Taxonomy" id="3075598"/>
    <lineage>
        <taxon>Bacteria</taxon>
        <taxon>Pseudomonadati</taxon>
        <taxon>Rhodothermota</taxon>
        <taxon>Rhodothermia</taxon>
        <taxon>Rhodothermales</taxon>
        <taxon>Rubricoccaceae</taxon>
        <taxon>Rubrivirga</taxon>
    </lineage>
</organism>
<reference evidence="5 6" key="1">
    <citation type="submission" date="2023-09" db="EMBL/GenBank/DDBJ databases">
        <authorList>
            <person name="Rey-Velasco X."/>
        </authorList>
    </citation>
    <scope>NUCLEOTIDE SEQUENCE [LARGE SCALE GENOMIC DNA]</scope>
    <source>
        <strain evidence="5 6">F394</strain>
    </source>
</reference>
<feature type="domain" description="Glycosyltransferase subfamily 4-like N-terminal" evidence="4">
    <location>
        <begin position="16"/>
        <end position="181"/>
    </location>
</feature>
<gene>
    <name evidence="5" type="ORF">RM540_10665</name>
</gene>
<comment type="caution">
    <text evidence="5">The sequence shown here is derived from an EMBL/GenBank/DDBJ whole genome shotgun (WGS) entry which is preliminary data.</text>
</comment>
<evidence type="ECO:0000313" key="6">
    <source>
        <dbReference type="Proteomes" id="UP001267426"/>
    </source>
</evidence>
<dbReference type="GO" id="GO:0016757">
    <property type="term" value="F:glycosyltransferase activity"/>
    <property type="evidence" value="ECO:0007669"/>
    <property type="project" value="UniProtKB-KW"/>
</dbReference>
<dbReference type="EC" id="2.4.-.-" evidence="5"/>
<evidence type="ECO:0000259" key="3">
    <source>
        <dbReference type="Pfam" id="PF00534"/>
    </source>
</evidence>
<proteinExistence type="predicted"/>
<dbReference type="PANTHER" id="PTHR12526:SF510">
    <property type="entry name" value="D-INOSITOL 3-PHOSPHATE GLYCOSYLTRANSFERASE"/>
    <property type="match status" value="1"/>
</dbReference>
<accession>A0ABU3BSE6</accession>
<dbReference type="Proteomes" id="UP001267426">
    <property type="component" value="Unassembled WGS sequence"/>
</dbReference>
<evidence type="ECO:0000313" key="5">
    <source>
        <dbReference type="EMBL" id="MDT0632207.1"/>
    </source>
</evidence>
<dbReference type="Pfam" id="PF00534">
    <property type="entry name" value="Glycos_transf_1"/>
    <property type="match status" value="1"/>
</dbReference>
<dbReference type="PANTHER" id="PTHR12526">
    <property type="entry name" value="GLYCOSYLTRANSFERASE"/>
    <property type="match status" value="1"/>
</dbReference>
<sequence length="369" mass="39043">MRIALFSPASRDAVQGGAESVFAALAASFAAEGHDVTRIHAGRTFHRDLADGGPVWSVPLERSRTWRGLARPRSATRVPLSALRLARCLRSARPDVVNVHFVDALAAYVLALQPLFGYRVVLTAHGSDVLRPRSEVHAALVPRLLDRADAVIAVSGEVGDHVRSVAPSACVSVIQNGVDLAFWSGGAGWEPTPGRIVQVGTLRAVKGQDVMLRALARLRDRLPSARLDLIGDGPARDRLQALADELGVADAVTFVGRVPSDEIRERLRTAAVSALPSRSEGLPLTLLEAMAVGTPVVASAVGGIPETAGVPPCAVLVPPEDPERLASALLSVLTDSEEAQALADRAAERVEAFSWSRVVRETENVLAGN</sequence>
<dbReference type="InterPro" id="IPR028098">
    <property type="entry name" value="Glyco_trans_4-like_N"/>
</dbReference>
<dbReference type="EMBL" id="JAVRHT010000023">
    <property type="protein sequence ID" value="MDT0632207.1"/>
    <property type="molecule type" value="Genomic_DNA"/>
</dbReference>
<dbReference type="Gene3D" id="3.40.50.2000">
    <property type="entry name" value="Glycogen Phosphorylase B"/>
    <property type="match status" value="2"/>
</dbReference>
<evidence type="ECO:0000256" key="1">
    <source>
        <dbReference type="ARBA" id="ARBA00022676"/>
    </source>
</evidence>
<keyword evidence="1 5" id="KW-0328">Glycosyltransferase</keyword>
<feature type="domain" description="Glycosyl transferase family 1" evidence="3">
    <location>
        <begin position="190"/>
        <end position="348"/>
    </location>
</feature>
<dbReference type="Pfam" id="PF13439">
    <property type="entry name" value="Glyco_transf_4"/>
    <property type="match status" value="1"/>
</dbReference>
<protein>
    <submittedName>
        <fullName evidence="5">Glycosyltransferase family 4 protein</fullName>
        <ecNumber evidence="5">2.4.-.-</ecNumber>
    </submittedName>
</protein>
<evidence type="ECO:0000259" key="4">
    <source>
        <dbReference type="Pfam" id="PF13439"/>
    </source>
</evidence>
<dbReference type="CDD" id="cd03801">
    <property type="entry name" value="GT4_PimA-like"/>
    <property type="match status" value="1"/>
</dbReference>
<evidence type="ECO:0000256" key="2">
    <source>
        <dbReference type="ARBA" id="ARBA00022679"/>
    </source>
</evidence>
<dbReference type="SUPFAM" id="SSF53756">
    <property type="entry name" value="UDP-Glycosyltransferase/glycogen phosphorylase"/>
    <property type="match status" value="1"/>
</dbReference>
<keyword evidence="6" id="KW-1185">Reference proteome</keyword>
<keyword evidence="2 5" id="KW-0808">Transferase</keyword>
<dbReference type="InterPro" id="IPR001296">
    <property type="entry name" value="Glyco_trans_1"/>
</dbReference>
<dbReference type="RefSeq" id="WP_311663899.1">
    <property type="nucleotide sequence ID" value="NZ_JAVRHT010000023.1"/>
</dbReference>